<name>A0A1W1I2T3_9BACT</name>
<protein>
    <submittedName>
        <fullName evidence="2">Uncharacterized protein</fullName>
    </submittedName>
</protein>
<dbReference type="AlphaFoldDB" id="A0A1W1I2T3"/>
<gene>
    <name evidence="2" type="ORF">NSJP_1130</name>
</gene>
<dbReference type="Proteomes" id="UP000192042">
    <property type="component" value="Chromosome I"/>
</dbReference>
<dbReference type="EMBL" id="LT828648">
    <property type="protein sequence ID" value="SLM47302.1"/>
    <property type="molecule type" value="Genomic_DNA"/>
</dbReference>
<evidence type="ECO:0000313" key="2">
    <source>
        <dbReference type="EMBL" id="SLM47302.1"/>
    </source>
</evidence>
<keyword evidence="3" id="KW-1185">Reference proteome</keyword>
<feature type="region of interest" description="Disordered" evidence="1">
    <location>
        <begin position="1"/>
        <end position="26"/>
    </location>
</feature>
<evidence type="ECO:0000256" key="1">
    <source>
        <dbReference type="SAM" id="MobiDB-lite"/>
    </source>
</evidence>
<evidence type="ECO:0000313" key="3">
    <source>
        <dbReference type="Proteomes" id="UP000192042"/>
    </source>
</evidence>
<dbReference type="KEGG" id="nja:NSJP_1130"/>
<sequence length="26" mass="2723">MLPLSLYPVGDVDPAGKTPGTPRDIL</sequence>
<accession>A0A1W1I2T3</accession>
<organism evidence="2 3">
    <name type="scientific">Nitrospira japonica</name>
    <dbReference type="NCBI Taxonomy" id="1325564"/>
    <lineage>
        <taxon>Bacteria</taxon>
        <taxon>Pseudomonadati</taxon>
        <taxon>Nitrospirota</taxon>
        <taxon>Nitrospiria</taxon>
        <taxon>Nitrospirales</taxon>
        <taxon>Nitrospiraceae</taxon>
        <taxon>Nitrospira</taxon>
    </lineage>
</organism>
<proteinExistence type="predicted"/>
<reference evidence="2 3" key="1">
    <citation type="submission" date="2017-03" db="EMBL/GenBank/DDBJ databases">
        <authorList>
            <person name="Afonso C.L."/>
            <person name="Miller P.J."/>
            <person name="Scott M.A."/>
            <person name="Spackman E."/>
            <person name="Goraichik I."/>
            <person name="Dimitrov K.M."/>
            <person name="Suarez D.L."/>
            <person name="Swayne D.E."/>
        </authorList>
    </citation>
    <scope>NUCLEOTIDE SEQUENCE [LARGE SCALE GENOMIC DNA]</scope>
    <source>
        <strain evidence="2">Genome sequencing of Nitrospira japonica strain NJ11</strain>
    </source>
</reference>